<evidence type="ECO:0000256" key="1">
    <source>
        <dbReference type="SAM" id="MobiDB-lite"/>
    </source>
</evidence>
<feature type="compositionally biased region" description="Basic and acidic residues" evidence="1">
    <location>
        <begin position="562"/>
        <end position="593"/>
    </location>
</feature>
<feature type="region of interest" description="Disordered" evidence="1">
    <location>
        <begin position="164"/>
        <end position="194"/>
    </location>
</feature>
<feature type="region of interest" description="Disordered" evidence="1">
    <location>
        <begin position="424"/>
        <end position="460"/>
    </location>
</feature>
<feature type="compositionally biased region" description="Basic and acidic residues" evidence="1">
    <location>
        <begin position="648"/>
        <end position="661"/>
    </location>
</feature>
<feature type="compositionally biased region" description="Basic and acidic residues" evidence="1">
    <location>
        <begin position="383"/>
        <end position="392"/>
    </location>
</feature>
<name>A0A4Q4T8N0_9PEZI</name>
<keyword evidence="3" id="KW-1185">Reference proteome</keyword>
<accession>A0A4Q4T8N0</accession>
<feature type="compositionally biased region" description="Basic and acidic residues" evidence="1">
    <location>
        <begin position="424"/>
        <end position="457"/>
    </location>
</feature>
<reference evidence="2 3" key="1">
    <citation type="submission" date="2018-06" db="EMBL/GenBank/DDBJ databases">
        <title>Complete Genomes of Monosporascus.</title>
        <authorList>
            <person name="Robinson A.J."/>
            <person name="Natvig D.O."/>
        </authorList>
    </citation>
    <scope>NUCLEOTIDE SEQUENCE [LARGE SCALE GENOMIC DNA]</scope>
    <source>
        <strain evidence="2 3">CBS 110550</strain>
    </source>
</reference>
<dbReference type="EMBL" id="QJNU01000354">
    <property type="protein sequence ID" value="RYP01599.1"/>
    <property type="molecule type" value="Genomic_DNA"/>
</dbReference>
<feature type="region of interest" description="Disordered" evidence="1">
    <location>
        <begin position="266"/>
        <end position="338"/>
    </location>
</feature>
<feature type="region of interest" description="Disordered" evidence="1">
    <location>
        <begin position="632"/>
        <end position="678"/>
    </location>
</feature>
<dbReference type="Proteomes" id="UP000293360">
    <property type="component" value="Unassembled WGS sequence"/>
</dbReference>
<feature type="compositionally biased region" description="Polar residues" evidence="1">
    <location>
        <begin position="224"/>
        <end position="233"/>
    </location>
</feature>
<feature type="region of interest" description="Disordered" evidence="1">
    <location>
        <begin position="365"/>
        <end position="397"/>
    </location>
</feature>
<gene>
    <name evidence="2" type="ORF">DL764_006165</name>
</gene>
<feature type="region of interest" description="Disordered" evidence="1">
    <location>
        <begin position="520"/>
        <end position="620"/>
    </location>
</feature>
<comment type="caution">
    <text evidence="2">The sequence shown here is derived from an EMBL/GenBank/DDBJ whole genome shotgun (WGS) entry which is preliminary data.</text>
</comment>
<feature type="region of interest" description="Disordered" evidence="1">
    <location>
        <begin position="868"/>
        <end position="896"/>
    </location>
</feature>
<organism evidence="2 3">
    <name type="scientific">Monosporascus ibericus</name>
    <dbReference type="NCBI Taxonomy" id="155417"/>
    <lineage>
        <taxon>Eukaryota</taxon>
        <taxon>Fungi</taxon>
        <taxon>Dikarya</taxon>
        <taxon>Ascomycota</taxon>
        <taxon>Pezizomycotina</taxon>
        <taxon>Sordariomycetes</taxon>
        <taxon>Xylariomycetidae</taxon>
        <taxon>Xylariales</taxon>
        <taxon>Xylariales incertae sedis</taxon>
        <taxon>Monosporascus</taxon>
    </lineage>
</organism>
<sequence length="935" mass="105008">MLTDVHRINPRARVLLGGTASGHVRRAVGVSSLQARHRQQTRAYRFGMWSSYVDPEFHKELRRRQRAIRHKLAEGMIRKLSWDRHPFAQDPKEVLKHIMERQSPSEAPSRSRFINPERLFTFGDNFRRTDAERQPTPSHPFQWVADSWRSQFDLALNQWTKQVAKGARRADIDSGTSKSRAKAEAKSAFEEDSPIKAASEDQDYVIDPITNRRIPRDVYESIETQSKSPTQTFKSHRSHYTAFAPDRRPPTDELKRYDHMSFYKDPVDANISGQSGRTEAPTEAKTHNAQQQDVRSEEYSLNHLPPDEPRENYDDLHKYKPYMPNEPSGAVEEAPKCDDLHKSRSYNLHAKSNGIEAESPQYDDLQEYGPYMHNEPNGVANEELPKYDDLDKYGPYMHNEDATAEEGAAKYDDLENYGPFYYREDVTADKSSPKSDDLDKYDPTEFRDPVTAADDRPFSQYGDLEQYQMFRYREPDGKPAPEQDSVAECLKEFDAKSQMSDFERSRPSVAERLQKIDLTGAESQVKMGQPLKSSSSVPEKKTWDDLEQAMDTNGEASDVVDQEVHASIKESRARMEDQTDRSDKALDLQRKVVTDSPLSHPTRDEADIDPYSKEPQGLETSYAKECEREAAEIDPYAKEPQGLETSYVEEREREAEIDPFSKEPQGLETSYAKECEAKSTSSTFAKTYEAKAYADALPLKRTSEAPAAESKPPASQGPTVYKILAYDPTTQSISTAETTSIVPDQETTLTPAEALLRLSNPAKFLPHFGPLQAEGFEIASGSDNVLVFRRVRDAAEVAVPTSDAGKRRPAVNPIDMMGRPAIPNAAAFASPTGFVNYDLPSAAEEQTVTGSNTTPFRSGIDVRREEPVFSGQKPRTRVWEAEGQAEAEPKKEGKPGVGRRMVLGGVWVAGVSYALGVVSEYFVTGGVDGKGPTGF</sequence>
<evidence type="ECO:0000313" key="3">
    <source>
        <dbReference type="Proteomes" id="UP000293360"/>
    </source>
</evidence>
<feature type="region of interest" description="Disordered" evidence="1">
    <location>
        <begin position="224"/>
        <end position="252"/>
    </location>
</feature>
<protein>
    <submittedName>
        <fullName evidence="2">Uncharacterized protein</fullName>
    </submittedName>
</protein>
<dbReference type="STRING" id="155417.A0A4Q4T8N0"/>
<evidence type="ECO:0000313" key="2">
    <source>
        <dbReference type="EMBL" id="RYP01599.1"/>
    </source>
</evidence>
<proteinExistence type="predicted"/>
<dbReference type="OrthoDB" id="3946750at2759"/>
<dbReference type="AlphaFoldDB" id="A0A4Q4T8N0"/>
<feature type="compositionally biased region" description="Basic and acidic residues" evidence="1">
    <location>
        <begin position="294"/>
        <end position="318"/>
    </location>
</feature>